<reference evidence="2" key="1">
    <citation type="submission" date="2023-01" db="EMBL/GenBank/DDBJ databases">
        <title>The chitinases involved in constricting ring structure development in the nematode-trapping fungus Drechslerella dactyloides.</title>
        <authorList>
            <person name="Wang R."/>
            <person name="Zhang L."/>
            <person name="Tang P."/>
            <person name="Li S."/>
            <person name="Liang L."/>
        </authorList>
    </citation>
    <scope>NUCLEOTIDE SEQUENCE</scope>
    <source>
        <strain evidence="2">YMF1.00031</strain>
    </source>
</reference>
<feature type="compositionally biased region" description="Polar residues" evidence="1">
    <location>
        <begin position="62"/>
        <end position="78"/>
    </location>
</feature>
<evidence type="ECO:0000256" key="1">
    <source>
        <dbReference type="SAM" id="MobiDB-lite"/>
    </source>
</evidence>
<accession>A0AAD6IW59</accession>
<dbReference type="Pfam" id="PF08939">
    <property type="entry name" value="Bles03"/>
    <property type="match status" value="1"/>
</dbReference>
<protein>
    <submittedName>
        <fullName evidence="2">Uncharacterized protein</fullName>
    </submittedName>
</protein>
<dbReference type="EMBL" id="JAQGDS010000006">
    <property type="protein sequence ID" value="KAJ6259835.1"/>
    <property type="molecule type" value="Genomic_DNA"/>
</dbReference>
<dbReference type="InterPro" id="IPR023398">
    <property type="entry name" value="TIF_eIF4e-like"/>
</dbReference>
<organism evidence="2 3">
    <name type="scientific">Drechslerella dactyloides</name>
    <name type="common">Nematode-trapping fungus</name>
    <name type="synonym">Arthrobotrys dactyloides</name>
    <dbReference type="NCBI Taxonomy" id="74499"/>
    <lineage>
        <taxon>Eukaryota</taxon>
        <taxon>Fungi</taxon>
        <taxon>Dikarya</taxon>
        <taxon>Ascomycota</taxon>
        <taxon>Pezizomycotina</taxon>
        <taxon>Orbiliomycetes</taxon>
        <taxon>Orbiliales</taxon>
        <taxon>Orbiliaceae</taxon>
        <taxon>Drechslerella</taxon>
    </lineage>
</organism>
<dbReference type="Proteomes" id="UP001221413">
    <property type="component" value="Unassembled WGS sequence"/>
</dbReference>
<proteinExistence type="predicted"/>
<dbReference type="AlphaFoldDB" id="A0AAD6IW59"/>
<feature type="compositionally biased region" description="Polar residues" evidence="1">
    <location>
        <begin position="86"/>
        <end position="99"/>
    </location>
</feature>
<keyword evidence="3" id="KW-1185">Reference proteome</keyword>
<dbReference type="Gene3D" id="3.30.760.10">
    <property type="entry name" value="RNA Cap, Translation Initiation Factor Eif4e"/>
    <property type="match status" value="1"/>
</dbReference>
<feature type="region of interest" description="Disordered" evidence="1">
    <location>
        <begin position="37"/>
        <end position="163"/>
    </location>
</feature>
<evidence type="ECO:0000313" key="2">
    <source>
        <dbReference type="EMBL" id="KAJ6259835.1"/>
    </source>
</evidence>
<name>A0AAD6IW59_DREDA</name>
<comment type="caution">
    <text evidence="2">The sequence shown here is derived from an EMBL/GenBank/DDBJ whole genome shotgun (WGS) entry which is preliminary data.</text>
</comment>
<dbReference type="InterPro" id="IPR015034">
    <property type="entry name" value="Bles03"/>
</dbReference>
<evidence type="ECO:0000313" key="3">
    <source>
        <dbReference type="Proteomes" id="UP001221413"/>
    </source>
</evidence>
<sequence>MSASTWTPRIGACCKLVRAQRRTISCYPPRREFGKWSAAAAAPDVGKPGVSNVGDVRDSESEGSPQDAQAEGEQSQRQWRIHRTTPDPQSNTGSSQPGTPNLVGRMVPTAAGGPPTMRLVHPLRPPPINFTAPQDHKEPGNSSNIHPLRKPDDASPAPKPEIKGLPKIKFKSASFHGPANSPLQLNEFLNEYVPSKSKGDVIGPWIWVTKDKQRHGLPKTAWANRTSITNAQYVLNKEYDATIKARKKWPDDQTRMSAWDETMERVKEPIREIAESYDYTAGGWFTTVSGAYADSMFRAIARNLIAGPLKNSPATAVKVSTQLLPNLKSDVHVLTVLQENIYDKKATGQVLEMLIRLHGFLPTGAKPDIYFQIGLGHLHRSRGHASVYLPFDFFSMDEIQNMAPKNSLAQVNYRSTW</sequence>
<gene>
    <name evidence="2" type="ORF">Dda_5477</name>
</gene>